<dbReference type="EMBL" id="SMRU01000027">
    <property type="protein sequence ID" value="TDF91793.1"/>
    <property type="molecule type" value="Genomic_DNA"/>
</dbReference>
<keyword evidence="2" id="KW-1185">Reference proteome</keyword>
<accession>A0A4R5K9G1</accession>
<gene>
    <name evidence="1" type="ORF">E1809_19945</name>
</gene>
<sequence>MTAGLVESRTQIARLGQEWDVPEEDVLLIALNKAGVRSRIPKPRMRVRLRLTSRPEEEIFLILSLGRIDSPFQLEEHEITLYGERVATVEELEDDDAVLGYFRNGRKVLTLNSNARSQCIGCAFCPNTMEAASDPKLAVLDDLDAYLSALVSDFELEDLSGVETVTICTGCFHHEQLALDHLRMVRASMTNHNSQGKIHFLSSVLTSDEGLDAAADIGPFHLTTTIECFGRRGEILKQSKAKLRPIDVIPILRKAKDRGILADYTYIVGLDSQQLAEEYLSQYAPLTTTFPRFQIFQPHSAFMDVYVAPGAGQLEYYLSMRKMIERLFIDTALRPQSWENYRPLWYFSFADEPLHSVRL</sequence>
<dbReference type="Proteomes" id="UP000295511">
    <property type="component" value="Unassembled WGS sequence"/>
</dbReference>
<organism evidence="1 2">
    <name type="scientific">Arthrobacter terricola</name>
    <dbReference type="NCBI Taxonomy" id="2547396"/>
    <lineage>
        <taxon>Bacteria</taxon>
        <taxon>Bacillati</taxon>
        <taxon>Actinomycetota</taxon>
        <taxon>Actinomycetes</taxon>
        <taxon>Micrococcales</taxon>
        <taxon>Micrococcaceae</taxon>
        <taxon>Arthrobacter</taxon>
    </lineage>
</organism>
<protein>
    <submittedName>
        <fullName evidence="1">Radical SAM protein</fullName>
    </submittedName>
</protein>
<dbReference type="OrthoDB" id="3806246at2"/>
<comment type="caution">
    <text evidence="1">The sequence shown here is derived from an EMBL/GenBank/DDBJ whole genome shotgun (WGS) entry which is preliminary data.</text>
</comment>
<reference evidence="1 2" key="1">
    <citation type="submission" date="2019-03" db="EMBL/GenBank/DDBJ databases">
        <title>Whole genome sequence of Arthrobacter sp JH1-1.</title>
        <authorList>
            <person name="Trinh H.N."/>
        </authorList>
    </citation>
    <scope>NUCLEOTIDE SEQUENCE [LARGE SCALE GENOMIC DNA]</scope>
    <source>
        <strain evidence="1 2">JH1-1</strain>
    </source>
</reference>
<dbReference type="AlphaFoldDB" id="A0A4R5K9G1"/>
<proteinExistence type="predicted"/>
<evidence type="ECO:0000313" key="2">
    <source>
        <dbReference type="Proteomes" id="UP000295511"/>
    </source>
</evidence>
<dbReference type="RefSeq" id="WP_133205991.1">
    <property type="nucleotide sequence ID" value="NZ_SMRU01000027.1"/>
</dbReference>
<evidence type="ECO:0000313" key="1">
    <source>
        <dbReference type="EMBL" id="TDF91793.1"/>
    </source>
</evidence>
<name>A0A4R5K9G1_9MICC</name>